<keyword evidence="2" id="KW-1185">Reference proteome</keyword>
<accession>A0A1X0QB66</accession>
<sequence length="248" mass="29563">MIIIIYKNFVNDFIMIYKVCYSYEQEKRMYFIEMNAIIIESKSVNWFIKTNPLKLPNYIKRVAKYDDNHVICLTKDFSDIKIKLPAFKPLTNEHLLKIRNENLKYNLLRNIPTYFEDTIIIDKVFEDIKNNNFLCCGYCIITDTSYNIICTEYDDEDFLFGHSILKCVSYVSSKKLNYEKNYLCTGLYCFLYNEPCTSCAMALVHGRIKTVFIVNQSGVYKTFSKFKFNFNKNLNHRFKVYFNKQIDC</sequence>
<evidence type="ECO:0000313" key="2">
    <source>
        <dbReference type="Proteomes" id="UP000192356"/>
    </source>
</evidence>
<dbReference type="Proteomes" id="UP000192356">
    <property type="component" value="Unassembled WGS sequence"/>
</dbReference>
<dbReference type="GO" id="GO:0003824">
    <property type="term" value="F:catalytic activity"/>
    <property type="evidence" value="ECO:0007669"/>
    <property type="project" value="InterPro"/>
</dbReference>
<evidence type="ECO:0000313" key="1">
    <source>
        <dbReference type="EMBL" id="ORD97039.1"/>
    </source>
</evidence>
<comment type="caution">
    <text evidence="1">The sequence shown here is derived from an EMBL/GenBank/DDBJ whole genome shotgun (WGS) entry which is preliminary data.</text>
</comment>
<dbReference type="OrthoDB" id="3180714at2759"/>
<proteinExistence type="predicted"/>
<name>A0A1X0QB66_9MICR</name>
<dbReference type="VEuPathDB" id="MicrosporidiaDB:A0H76_1948"/>
<dbReference type="AlphaFoldDB" id="A0A1X0QB66"/>
<dbReference type="SUPFAM" id="SSF53927">
    <property type="entry name" value="Cytidine deaminase-like"/>
    <property type="match status" value="1"/>
</dbReference>
<dbReference type="InterPro" id="IPR016193">
    <property type="entry name" value="Cytidine_deaminase-like"/>
</dbReference>
<organism evidence="1 2">
    <name type="scientific">Hepatospora eriocheir</name>
    <dbReference type="NCBI Taxonomy" id="1081669"/>
    <lineage>
        <taxon>Eukaryota</taxon>
        <taxon>Fungi</taxon>
        <taxon>Fungi incertae sedis</taxon>
        <taxon>Microsporidia</taxon>
        <taxon>Hepatosporidae</taxon>
        <taxon>Hepatospora</taxon>
    </lineage>
</organism>
<reference evidence="1 2" key="1">
    <citation type="journal article" date="2017" name="Environ. Microbiol.">
        <title>Decay of the glycolytic pathway and adaptation to intranuclear parasitism within Enterocytozoonidae microsporidia.</title>
        <authorList>
            <person name="Wiredu Boakye D."/>
            <person name="Jaroenlak P."/>
            <person name="Prachumwat A."/>
            <person name="Williams T.A."/>
            <person name="Bateman K.S."/>
            <person name="Itsathitphaisarn O."/>
            <person name="Sritunyalucksana K."/>
            <person name="Paszkiewicz K.H."/>
            <person name="Moore K.A."/>
            <person name="Stentiford G.D."/>
            <person name="Williams B.A."/>
        </authorList>
    </citation>
    <scope>NUCLEOTIDE SEQUENCE [LARGE SCALE GENOMIC DNA]</scope>
    <source>
        <strain evidence="1 2">GB1</strain>
    </source>
</reference>
<protein>
    <submittedName>
        <fullName evidence="1">TAD3</fullName>
    </submittedName>
</protein>
<dbReference type="VEuPathDB" id="MicrosporidiaDB:HERIO_1057"/>
<gene>
    <name evidence="1" type="primary">TAD3</name>
    <name evidence="1" type="ORF">HERIO_1057</name>
</gene>
<dbReference type="EMBL" id="LVKB01000045">
    <property type="protein sequence ID" value="ORD97039.1"/>
    <property type="molecule type" value="Genomic_DNA"/>
</dbReference>
<dbReference type="Gene3D" id="3.40.140.10">
    <property type="entry name" value="Cytidine Deaminase, domain 2"/>
    <property type="match status" value="1"/>
</dbReference>
<dbReference type="GO" id="GO:0006139">
    <property type="term" value="P:nucleobase-containing compound metabolic process"/>
    <property type="evidence" value="ECO:0007669"/>
    <property type="project" value="UniProtKB-ARBA"/>
</dbReference>